<gene>
    <name evidence="1" type="ORF">FMM80_14630</name>
</gene>
<evidence type="ECO:0000313" key="2">
    <source>
        <dbReference type="Proteomes" id="UP000474104"/>
    </source>
</evidence>
<dbReference type="NCBIfam" id="TIGR03831">
    <property type="entry name" value="YgiT_finger"/>
    <property type="match status" value="1"/>
</dbReference>
<dbReference type="AlphaFoldDB" id="A0A9X5C842"/>
<proteinExistence type="predicted"/>
<dbReference type="Gene3D" id="3.10.20.860">
    <property type="match status" value="1"/>
</dbReference>
<protein>
    <submittedName>
        <fullName evidence="1">YgiT-type zinc finger protein</fullName>
    </submittedName>
</protein>
<reference evidence="1 2" key="1">
    <citation type="submission" date="2019-07" db="EMBL/GenBank/DDBJ databases">
        <title>Draft genome sequences of 15 bacterial species constituting the stable defined intestinal microbiota of the GM15 gnotobiotic mouse model.</title>
        <authorList>
            <person name="Elie C."/>
            <person name="Mathieu A."/>
            <person name="Saliou A."/>
            <person name="Darnaud M."/>
            <person name="Leulier F."/>
            <person name="Tamellini A."/>
        </authorList>
    </citation>
    <scope>NUCLEOTIDE SEQUENCE [LARGE SCALE GENOMIC DNA]</scope>
    <source>
        <strain evidence="2">ASF 502</strain>
    </source>
</reference>
<name>A0A9X5C842_9FIRM</name>
<dbReference type="InterPro" id="IPR022453">
    <property type="entry name" value="Znf_MqsA-type"/>
</dbReference>
<sequence>MCVYCGGSLQESTMDYVEKIDNYVIVIKNVPCKKCNQCGEEYFSTQAAKKRI</sequence>
<dbReference type="RefSeq" id="WP_083910091.1">
    <property type="nucleotide sequence ID" value="NZ_VIRB01000085.1"/>
</dbReference>
<evidence type="ECO:0000313" key="1">
    <source>
        <dbReference type="EMBL" id="NDO69840.1"/>
    </source>
</evidence>
<organism evidence="1 2">
    <name type="scientific">Schaedlerella arabinosiphila</name>
    <dbReference type="NCBI Taxonomy" id="2044587"/>
    <lineage>
        <taxon>Bacteria</taxon>
        <taxon>Bacillati</taxon>
        <taxon>Bacillota</taxon>
        <taxon>Clostridia</taxon>
        <taxon>Lachnospirales</taxon>
        <taxon>Lachnospiraceae</taxon>
        <taxon>Schaedlerella</taxon>
    </lineage>
</organism>
<comment type="caution">
    <text evidence="1">The sequence shown here is derived from an EMBL/GenBank/DDBJ whole genome shotgun (WGS) entry which is preliminary data.</text>
</comment>
<dbReference type="Proteomes" id="UP000474104">
    <property type="component" value="Unassembled WGS sequence"/>
</dbReference>
<dbReference type="EMBL" id="VIRB01000085">
    <property type="protein sequence ID" value="NDO69840.1"/>
    <property type="molecule type" value="Genomic_DNA"/>
</dbReference>
<accession>A0A9X5C842</accession>